<feature type="compositionally biased region" description="Basic and acidic residues" evidence="1">
    <location>
        <begin position="20"/>
        <end position="40"/>
    </location>
</feature>
<dbReference type="EMBL" id="AMLP01000220">
    <property type="protein sequence ID" value="ELS52115.1"/>
    <property type="molecule type" value="Genomic_DNA"/>
</dbReference>
<name>L8P6T7_STRVR</name>
<feature type="compositionally biased region" description="Polar residues" evidence="1">
    <location>
        <begin position="1"/>
        <end position="10"/>
    </location>
</feature>
<evidence type="ECO:0000256" key="1">
    <source>
        <dbReference type="SAM" id="MobiDB-lite"/>
    </source>
</evidence>
<sequence length="130" mass="14087">MRSRNDSAQITPPPSPIPGKEGHPRGRLIDKSPSPHRDPTPPHGLLRPRQPERLHGQLHPEQGTHPRRRAGLGEPNRTSERVTVGESQGVHAPLGGALGQPLRVRGPVAQGEPGGGVQMRETRHTHLPHS</sequence>
<evidence type="ECO:0000313" key="2">
    <source>
        <dbReference type="EMBL" id="ELS52115.1"/>
    </source>
</evidence>
<comment type="caution">
    <text evidence="2">The sequence shown here is derived from an EMBL/GenBank/DDBJ whole genome shotgun (WGS) entry which is preliminary data.</text>
</comment>
<dbReference type="AlphaFoldDB" id="L8P6T7"/>
<dbReference type="Proteomes" id="UP000011205">
    <property type="component" value="Unassembled WGS sequence"/>
</dbReference>
<gene>
    <name evidence="2" type="ORF">STVIR_6935</name>
</gene>
<organism evidence="2 3">
    <name type="scientific">Streptomyces viridochromogenes Tue57</name>
    <dbReference type="NCBI Taxonomy" id="1160705"/>
    <lineage>
        <taxon>Bacteria</taxon>
        <taxon>Bacillati</taxon>
        <taxon>Actinomycetota</taxon>
        <taxon>Actinomycetes</taxon>
        <taxon>Kitasatosporales</taxon>
        <taxon>Streptomycetaceae</taxon>
        <taxon>Streptomyces</taxon>
    </lineage>
</organism>
<reference evidence="2 3" key="1">
    <citation type="journal article" date="2013" name="Genome Announc.">
        <title>Draft Genome Sequence of Streptomyces viridochromogenes Strain Tu57, Producer of Avilamycin.</title>
        <authorList>
            <person name="Gruning B.A."/>
            <person name="Erxleben A."/>
            <person name="Hahnlein A."/>
            <person name="Gunther S."/>
        </authorList>
    </citation>
    <scope>NUCLEOTIDE SEQUENCE [LARGE SCALE GENOMIC DNA]</scope>
    <source>
        <strain evidence="2 3">Tue57</strain>
    </source>
</reference>
<accession>L8P6T7</accession>
<evidence type="ECO:0000313" key="3">
    <source>
        <dbReference type="Proteomes" id="UP000011205"/>
    </source>
</evidence>
<proteinExistence type="predicted"/>
<feature type="region of interest" description="Disordered" evidence="1">
    <location>
        <begin position="1"/>
        <end position="130"/>
    </location>
</feature>
<protein>
    <submittedName>
        <fullName evidence="2">Putative DNA polymerase III, alpha chain</fullName>
    </submittedName>
</protein>